<sequence>MSPYQVMGVIACCTIVFAGVVSLLTMQGVHILLAFLVVYLFAVWCMLGMQRRARESYESREDFGKRRDELEPCTGRVRASDFPSYSRNISRRVGQLRV</sequence>
<accession>A0A2Z2NY58</accession>
<proteinExistence type="predicted"/>
<keyword evidence="1" id="KW-1133">Transmembrane helix</keyword>
<keyword evidence="3" id="KW-1185">Reference proteome</keyword>
<dbReference type="EMBL" id="CP018632">
    <property type="protein sequence ID" value="ASJ76386.1"/>
    <property type="molecule type" value="Genomic_DNA"/>
</dbReference>
<name>A0A2Z2NY58_9GAMM</name>
<evidence type="ECO:0000313" key="2">
    <source>
        <dbReference type="EMBL" id="ASJ76386.1"/>
    </source>
</evidence>
<dbReference type="KEGG" id="gai:IMCC3135_31695"/>
<dbReference type="RefSeq" id="WP_157736457.1">
    <property type="nucleotide sequence ID" value="NZ_CP018632.1"/>
</dbReference>
<keyword evidence="1" id="KW-0812">Transmembrane</keyword>
<gene>
    <name evidence="2" type="ORF">IMCC3135_31695</name>
</gene>
<evidence type="ECO:0000313" key="3">
    <source>
        <dbReference type="Proteomes" id="UP000250079"/>
    </source>
</evidence>
<reference evidence="2 3" key="1">
    <citation type="submission" date="2016-12" db="EMBL/GenBank/DDBJ databases">
        <authorList>
            <person name="Song W.-J."/>
            <person name="Kurnit D.M."/>
        </authorList>
    </citation>
    <scope>NUCLEOTIDE SEQUENCE [LARGE SCALE GENOMIC DNA]</scope>
    <source>
        <strain evidence="2 3">IMCC3135</strain>
    </source>
</reference>
<dbReference type="AlphaFoldDB" id="A0A2Z2NY58"/>
<dbReference type="Proteomes" id="UP000250079">
    <property type="component" value="Chromosome"/>
</dbReference>
<feature type="transmembrane region" description="Helical" evidence="1">
    <location>
        <begin position="31"/>
        <end position="49"/>
    </location>
</feature>
<evidence type="ECO:0000256" key="1">
    <source>
        <dbReference type="SAM" id="Phobius"/>
    </source>
</evidence>
<dbReference type="Pfam" id="PF10003">
    <property type="entry name" value="DUF2244"/>
    <property type="match status" value="1"/>
</dbReference>
<keyword evidence="1" id="KW-0472">Membrane</keyword>
<dbReference type="InterPro" id="IPR019253">
    <property type="entry name" value="DUF2244_TM"/>
</dbReference>
<organism evidence="2 3">
    <name type="scientific">Granulosicoccus antarcticus IMCC3135</name>
    <dbReference type="NCBI Taxonomy" id="1192854"/>
    <lineage>
        <taxon>Bacteria</taxon>
        <taxon>Pseudomonadati</taxon>
        <taxon>Pseudomonadota</taxon>
        <taxon>Gammaproteobacteria</taxon>
        <taxon>Chromatiales</taxon>
        <taxon>Granulosicoccaceae</taxon>
        <taxon>Granulosicoccus</taxon>
    </lineage>
</organism>
<feature type="transmembrane region" description="Helical" evidence="1">
    <location>
        <begin position="7"/>
        <end position="25"/>
    </location>
</feature>
<protein>
    <submittedName>
        <fullName evidence="2">Uncharacterized protein</fullName>
    </submittedName>
</protein>